<accession>X1M7M4</accession>
<comment type="caution">
    <text evidence="2">The sequence shown here is derived from an EMBL/GenBank/DDBJ whole genome shotgun (WGS) entry which is preliminary data.</text>
</comment>
<feature type="non-terminal residue" evidence="2">
    <location>
        <position position="33"/>
    </location>
</feature>
<gene>
    <name evidence="2" type="ORF">S06H3_17877</name>
</gene>
<proteinExistence type="predicted"/>
<feature type="compositionally biased region" description="Basic residues" evidence="1">
    <location>
        <begin position="1"/>
        <end position="10"/>
    </location>
</feature>
<protein>
    <submittedName>
        <fullName evidence="2">Uncharacterized protein</fullName>
    </submittedName>
</protein>
<organism evidence="2">
    <name type="scientific">marine sediment metagenome</name>
    <dbReference type="NCBI Taxonomy" id="412755"/>
    <lineage>
        <taxon>unclassified sequences</taxon>
        <taxon>metagenomes</taxon>
        <taxon>ecological metagenomes</taxon>
    </lineage>
</organism>
<reference evidence="2" key="1">
    <citation type="journal article" date="2014" name="Front. Microbiol.">
        <title>High frequency of phylogenetically diverse reductive dehalogenase-homologous genes in deep subseafloor sedimentary metagenomes.</title>
        <authorList>
            <person name="Kawai M."/>
            <person name="Futagami T."/>
            <person name="Toyoda A."/>
            <person name="Takaki Y."/>
            <person name="Nishi S."/>
            <person name="Hori S."/>
            <person name="Arai W."/>
            <person name="Tsubouchi T."/>
            <person name="Morono Y."/>
            <person name="Uchiyama I."/>
            <person name="Ito T."/>
            <person name="Fujiyama A."/>
            <person name="Inagaki F."/>
            <person name="Takami H."/>
        </authorList>
    </citation>
    <scope>NUCLEOTIDE SEQUENCE</scope>
    <source>
        <strain evidence="2">Expedition CK06-06</strain>
    </source>
</reference>
<dbReference type="EMBL" id="BARV01008978">
    <property type="protein sequence ID" value="GAI10690.1"/>
    <property type="molecule type" value="Genomic_DNA"/>
</dbReference>
<feature type="region of interest" description="Disordered" evidence="1">
    <location>
        <begin position="1"/>
        <end position="21"/>
    </location>
</feature>
<sequence length="33" mass="3747">MSVFKRRFTVKKPQPNKPVGSKCVGLGASWTRR</sequence>
<evidence type="ECO:0000313" key="2">
    <source>
        <dbReference type="EMBL" id="GAI10690.1"/>
    </source>
</evidence>
<dbReference type="AlphaFoldDB" id="X1M7M4"/>
<evidence type="ECO:0000256" key="1">
    <source>
        <dbReference type="SAM" id="MobiDB-lite"/>
    </source>
</evidence>
<name>X1M7M4_9ZZZZ</name>